<evidence type="ECO:0000256" key="1">
    <source>
        <dbReference type="SAM" id="MobiDB-lite"/>
    </source>
</evidence>
<dbReference type="AlphaFoldDB" id="F1YE69"/>
<feature type="region of interest" description="Disordered" evidence="1">
    <location>
        <begin position="60"/>
        <end position="86"/>
    </location>
</feature>
<name>F1YE69_9ACTN</name>
<dbReference type="Proteomes" id="UP000035065">
    <property type="component" value="Unassembled WGS sequence"/>
</dbReference>
<sequence length="86" mass="9584">MAASDNLSEHQQVPLTAGERRVLRREAADRDVTPGIFSRALVLDGLERLDEPDLDARIERERDDSAARSRASATTAARRRWGKVGK</sequence>
<dbReference type="STRING" id="644548.SCNU_02255"/>
<reference evidence="2 3" key="1">
    <citation type="journal article" date="2011" name="J. Bacteriol.">
        <title>Draft Genome Sequence of Gordonia neofelifaecis NRRL B-59395, a Cholesterol-Degrading Actinomycete.</title>
        <authorList>
            <person name="Ge F."/>
            <person name="Li W."/>
            <person name="Chen G."/>
            <person name="Liu Y."/>
            <person name="Zhang G."/>
            <person name="Yong B."/>
            <person name="Wang Q."/>
            <person name="Wang N."/>
            <person name="Huang Z."/>
            <person name="Li W."/>
            <person name="Wang J."/>
            <person name="Wu C."/>
            <person name="Xie Q."/>
            <person name="Liu G."/>
        </authorList>
    </citation>
    <scope>NUCLEOTIDE SEQUENCE [LARGE SCALE GENOMIC DNA]</scope>
    <source>
        <strain evidence="2 3">NRRL B-59395</strain>
    </source>
</reference>
<evidence type="ECO:0000313" key="3">
    <source>
        <dbReference type="Proteomes" id="UP000035065"/>
    </source>
</evidence>
<dbReference type="RefSeq" id="WP_009677724.1">
    <property type="nucleotide sequence ID" value="NZ_AEUD01000001.1"/>
</dbReference>
<feature type="compositionally biased region" description="Basic residues" evidence="1">
    <location>
        <begin position="77"/>
        <end position="86"/>
    </location>
</feature>
<keyword evidence="3" id="KW-1185">Reference proteome</keyword>
<proteinExistence type="predicted"/>
<comment type="caution">
    <text evidence="2">The sequence shown here is derived from an EMBL/GenBank/DDBJ whole genome shotgun (WGS) entry which is preliminary data.</text>
</comment>
<accession>F1YE69</accession>
<protein>
    <submittedName>
        <fullName evidence="2">Uncharacterized protein</fullName>
    </submittedName>
</protein>
<dbReference type="EMBL" id="AEUD01000001">
    <property type="protein sequence ID" value="EGD57159.1"/>
    <property type="molecule type" value="Genomic_DNA"/>
</dbReference>
<dbReference type="eggNOG" id="ENOG5031WDG">
    <property type="taxonomic scope" value="Bacteria"/>
</dbReference>
<organism evidence="2 3">
    <name type="scientific">Gordonia neofelifaecis NRRL B-59395</name>
    <dbReference type="NCBI Taxonomy" id="644548"/>
    <lineage>
        <taxon>Bacteria</taxon>
        <taxon>Bacillati</taxon>
        <taxon>Actinomycetota</taxon>
        <taxon>Actinomycetes</taxon>
        <taxon>Mycobacteriales</taxon>
        <taxon>Gordoniaceae</taxon>
        <taxon>Gordonia</taxon>
    </lineage>
</organism>
<evidence type="ECO:0000313" key="2">
    <source>
        <dbReference type="EMBL" id="EGD57159.1"/>
    </source>
</evidence>
<gene>
    <name evidence="2" type="ORF">SCNU_02255</name>
</gene>